<evidence type="ECO:0000313" key="7">
    <source>
        <dbReference type="EMBL" id="GAA0235315.1"/>
    </source>
</evidence>
<dbReference type="PANTHER" id="PTHR14359:SF6">
    <property type="entry name" value="PHOSPHOPANTOTHENOYLCYSTEINE DECARBOXYLASE"/>
    <property type="match status" value="1"/>
</dbReference>
<dbReference type="Gene3D" id="3.40.50.1950">
    <property type="entry name" value="Flavin prenyltransferase-like"/>
    <property type="match status" value="1"/>
</dbReference>
<dbReference type="HAMAP" id="MF_02225">
    <property type="entry name" value="CoaBC"/>
    <property type="match status" value="1"/>
</dbReference>
<comment type="caution">
    <text evidence="7">The sequence shown here is derived from an EMBL/GenBank/DDBJ whole genome shotgun (WGS) entry which is preliminary data.</text>
</comment>
<dbReference type="EC" id="4.1.1.36" evidence="3"/>
<feature type="binding site" evidence="3">
    <location>
        <position position="287"/>
    </location>
    <ligand>
        <name>CTP</name>
        <dbReference type="ChEBI" id="CHEBI:37563"/>
    </ligand>
</feature>
<comment type="function">
    <text evidence="4">Catalyzes two steps in the biosynthesis of coenzyme A. In the first step cysteine is conjugated to 4'-phosphopantothenate to form 4-phosphopantothenoylcysteine, in the latter compound is decarboxylated to form 4'-phosphopantotheine.</text>
</comment>
<keyword evidence="8" id="KW-1185">Reference proteome</keyword>
<sequence length="412" mass="43118">MTQASEAPAKPRVVLGVGGGIAAYKACEVLRRLTESGHSVRVVPTDGALKFVGAATFEALSGQPVHADVFSDVPSVQHVKLGQEADLVLVAPATANLLAKAAAGLADDLLTNTLLTARCPVLLVPAMHTEMWEHPATRANVALLRSRGVIVAEPASGRLTGKDTGKGRLPEPSEIVELARLLLERPDALPRDLEGVHVAISAGGTREPLDPVRFLGNRSSGRQGYALARVAAQRGARVTLVAAHTADLATPAGVELERVGTAAELRDAMHFVAKDADVVVMAAAVADFRPVASAEHKIKKTDRDPDPVALTRNADILAELVAARRDGQVVVGFAAETGDGEADVLEYGRAKLKRKGCDFLVVNAVGDGRAFEVEDNAGWLLSADGAETPIPHGSKARLASALWDAVAPSARR</sequence>
<evidence type="ECO:0000256" key="2">
    <source>
        <dbReference type="ARBA" id="ARBA00023239"/>
    </source>
</evidence>
<feature type="domain" description="DNA/pantothenate metabolism flavoprotein C-terminal" evidence="6">
    <location>
        <begin position="193"/>
        <end position="407"/>
    </location>
</feature>
<proteinExistence type="inferred from homology"/>
<feature type="binding site" evidence="3">
    <location>
        <position position="355"/>
    </location>
    <ligand>
        <name>CTP</name>
        <dbReference type="ChEBI" id="CHEBI:37563"/>
    </ligand>
</feature>
<gene>
    <name evidence="3 7" type="primary">coaBC</name>
    <name evidence="7" type="ORF">GCM10010492_37820</name>
</gene>
<comment type="caution">
    <text evidence="3">Lacks conserved residue(s) required for the propagation of feature annotation.</text>
</comment>
<protein>
    <recommendedName>
        <fullName evidence="3">Coenzyme A biosynthesis bifunctional protein CoaBC</fullName>
    </recommendedName>
    <alternativeName>
        <fullName evidence="3">DNA/pantothenate metabolism flavoprotein</fullName>
    </alternativeName>
    <alternativeName>
        <fullName evidence="3">Phosphopantothenoylcysteine synthetase/decarboxylase</fullName>
        <shortName evidence="3">PPCS-PPCDC</shortName>
    </alternativeName>
    <domain>
        <recommendedName>
            <fullName evidence="3">Phosphopantothenoylcysteine decarboxylase</fullName>
            <shortName evidence="3">PPC decarboxylase</shortName>
            <shortName evidence="3">PPC-DC</shortName>
            <ecNumber evidence="3">4.1.1.36</ecNumber>
        </recommendedName>
        <alternativeName>
            <fullName evidence="3">CoaC</fullName>
        </alternativeName>
    </domain>
    <domain>
        <recommendedName>
            <fullName evidence="3">Phosphopantothenate--cysteine ligase</fullName>
            <ecNumber evidence="3">6.3.2.5</ecNumber>
        </recommendedName>
        <alternativeName>
            <fullName evidence="3">CoaB</fullName>
        </alternativeName>
        <alternativeName>
            <fullName evidence="3">Phosphopantothenoylcysteine synthetase</fullName>
            <shortName evidence="3">PPC synthetase</shortName>
            <shortName evidence="3">PPC-S</shortName>
        </alternativeName>
    </domain>
</protein>
<keyword evidence="3 4" id="KW-0288">FMN</keyword>
<dbReference type="InterPro" id="IPR007085">
    <property type="entry name" value="DNA/pantothenate-metab_flavo_C"/>
</dbReference>
<comment type="pathway">
    <text evidence="3 4">Cofactor biosynthesis; coenzyme A biosynthesis; CoA from (R)-pantothenate: step 3/5.</text>
</comment>
<accession>A0ABP3DL02</accession>
<keyword evidence="1 3" id="KW-0210">Decarboxylase</keyword>
<comment type="function">
    <text evidence="3">Catalyzes two sequential steps in the biosynthesis of coenzyme A. In the first step cysteine is conjugated to 4'-phosphopantothenate to form 4-phosphopantothenoylcysteine. In the second step the latter compound is decarboxylated to form 4'-phosphopantotheine.</text>
</comment>
<keyword evidence="3" id="KW-0479">Metal-binding</keyword>
<evidence type="ECO:0000256" key="3">
    <source>
        <dbReference type="HAMAP-Rule" id="MF_02225"/>
    </source>
</evidence>
<organism evidence="7 8">
    <name type="scientific">Saccharothrix mutabilis subsp. mutabilis</name>
    <dbReference type="NCBI Taxonomy" id="66855"/>
    <lineage>
        <taxon>Bacteria</taxon>
        <taxon>Bacillati</taxon>
        <taxon>Actinomycetota</taxon>
        <taxon>Actinomycetes</taxon>
        <taxon>Pseudonocardiales</taxon>
        <taxon>Pseudonocardiaceae</taxon>
        <taxon>Saccharothrix</taxon>
    </lineage>
</organism>
<dbReference type="NCBIfam" id="TIGR00521">
    <property type="entry name" value="coaBC_dfp"/>
    <property type="match status" value="1"/>
</dbReference>
<dbReference type="InterPro" id="IPR036551">
    <property type="entry name" value="Flavin_trans-like"/>
</dbReference>
<dbReference type="SUPFAM" id="SSF52507">
    <property type="entry name" value="Homo-oligomeric flavin-containing Cys decarboxylases, HFCD"/>
    <property type="match status" value="1"/>
</dbReference>
<keyword evidence="3" id="KW-0511">Multifunctional enzyme</keyword>
<keyword evidence="3 4" id="KW-0285">Flavoprotein</keyword>
<feature type="binding site" evidence="3">
    <location>
        <position position="297"/>
    </location>
    <ligand>
        <name>CTP</name>
        <dbReference type="ChEBI" id="CHEBI:37563"/>
    </ligand>
</feature>
<evidence type="ECO:0000313" key="8">
    <source>
        <dbReference type="Proteomes" id="UP001500416"/>
    </source>
</evidence>
<comment type="similarity">
    <text evidence="3 4">In the N-terminal section; belongs to the HFCD (homo-oligomeric flavin containing Cys decarboxylase) superfamily.</text>
</comment>
<reference evidence="8" key="1">
    <citation type="journal article" date="2019" name="Int. J. Syst. Evol. Microbiol.">
        <title>The Global Catalogue of Microorganisms (GCM) 10K type strain sequencing project: providing services to taxonomists for standard genome sequencing and annotation.</title>
        <authorList>
            <consortium name="The Broad Institute Genomics Platform"/>
            <consortium name="The Broad Institute Genome Sequencing Center for Infectious Disease"/>
            <person name="Wu L."/>
            <person name="Ma J."/>
        </authorList>
    </citation>
    <scope>NUCLEOTIDE SEQUENCE [LARGE SCALE GENOMIC DNA]</scope>
    <source>
        <strain evidence="8">JCM 3380</strain>
    </source>
</reference>
<dbReference type="PANTHER" id="PTHR14359">
    <property type="entry name" value="HOMO-OLIGOMERIC FLAVIN CONTAINING CYS DECARBOXYLASE FAMILY"/>
    <property type="match status" value="1"/>
</dbReference>
<feature type="domain" description="Flavoprotein" evidence="5">
    <location>
        <begin position="12"/>
        <end position="178"/>
    </location>
</feature>
<dbReference type="Pfam" id="PF02441">
    <property type="entry name" value="Flavoprotein"/>
    <property type="match status" value="1"/>
</dbReference>
<keyword evidence="3 4" id="KW-0436">Ligase</keyword>
<dbReference type="Proteomes" id="UP001500416">
    <property type="component" value="Unassembled WGS sequence"/>
</dbReference>
<dbReference type="SUPFAM" id="SSF102645">
    <property type="entry name" value="CoaB-like"/>
    <property type="match status" value="1"/>
</dbReference>
<dbReference type="GO" id="GO:0016874">
    <property type="term" value="F:ligase activity"/>
    <property type="evidence" value="ECO:0007669"/>
    <property type="project" value="UniProtKB-KW"/>
</dbReference>
<dbReference type="InterPro" id="IPR035929">
    <property type="entry name" value="CoaB-like_sf"/>
</dbReference>
<dbReference type="Pfam" id="PF04127">
    <property type="entry name" value="DFP"/>
    <property type="match status" value="1"/>
</dbReference>
<keyword evidence="3" id="KW-0460">Magnesium</keyword>
<evidence type="ECO:0000256" key="1">
    <source>
        <dbReference type="ARBA" id="ARBA00022793"/>
    </source>
</evidence>
<keyword evidence="2 3" id="KW-0456">Lyase</keyword>
<feature type="region of interest" description="Phosphopantothenate--cysteine ligase" evidence="3">
    <location>
        <begin position="198"/>
        <end position="412"/>
    </location>
</feature>
<evidence type="ECO:0000256" key="4">
    <source>
        <dbReference type="RuleBase" id="RU364078"/>
    </source>
</evidence>
<dbReference type="InterPro" id="IPR005252">
    <property type="entry name" value="CoaBC"/>
</dbReference>
<feature type="binding site" evidence="3">
    <location>
        <position position="333"/>
    </location>
    <ligand>
        <name>CTP</name>
        <dbReference type="ChEBI" id="CHEBI:37563"/>
    </ligand>
</feature>
<feature type="region of interest" description="Phosphopantothenoylcysteine decarboxylase" evidence="3">
    <location>
        <begin position="1"/>
        <end position="197"/>
    </location>
</feature>
<name>A0ABP3DL02_9PSEU</name>
<comment type="cofactor">
    <cofactor evidence="3">
        <name>Mg(2+)</name>
        <dbReference type="ChEBI" id="CHEBI:18420"/>
    </cofactor>
</comment>
<comment type="similarity">
    <text evidence="3 4">In the C-terminal section; belongs to the PPC synthetase family.</text>
</comment>
<feature type="binding site" evidence="3">
    <location>
        <position position="351"/>
    </location>
    <ligand>
        <name>CTP</name>
        <dbReference type="ChEBI" id="CHEBI:37563"/>
    </ligand>
</feature>
<dbReference type="EC" id="6.3.2.5" evidence="3"/>
<comment type="pathway">
    <text evidence="3 4">Cofactor biosynthesis; coenzyme A biosynthesis; CoA from (R)-pantothenate: step 2/5.</text>
</comment>
<dbReference type="Gene3D" id="3.40.50.10300">
    <property type="entry name" value="CoaB-like"/>
    <property type="match status" value="1"/>
</dbReference>
<comment type="catalytic activity">
    <reaction evidence="3 4">
        <text>(R)-4'-phosphopantothenate + L-cysteine + CTP = N-[(R)-4-phosphopantothenoyl]-L-cysteine + CMP + diphosphate + H(+)</text>
        <dbReference type="Rhea" id="RHEA:19397"/>
        <dbReference type="ChEBI" id="CHEBI:10986"/>
        <dbReference type="ChEBI" id="CHEBI:15378"/>
        <dbReference type="ChEBI" id="CHEBI:33019"/>
        <dbReference type="ChEBI" id="CHEBI:35235"/>
        <dbReference type="ChEBI" id="CHEBI:37563"/>
        <dbReference type="ChEBI" id="CHEBI:59458"/>
        <dbReference type="ChEBI" id="CHEBI:60377"/>
        <dbReference type="EC" id="6.3.2.5"/>
    </reaction>
</comment>
<dbReference type="RefSeq" id="WP_343935155.1">
    <property type="nucleotide sequence ID" value="NZ_BAAABU010000007.1"/>
</dbReference>
<dbReference type="InterPro" id="IPR003382">
    <property type="entry name" value="Flavoprotein"/>
</dbReference>
<comment type="cofactor">
    <cofactor evidence="3">
        <name>FMN</name>
        <dbReference type="ChEBI" id="CHEBI:58210"/>
    </cofactor>
    <text evidence="3">Binds 1 FMN per subunit.</text>
</comment>
<dbReference type="EMBL" id="BAAABU010000007">
    <property type="protein sequence ID" value="GAA0235315.1"/>
    <property type="molecule type" value="Genomic_DNA"/>
</dbReference>
<evidence type="ECO:0000259" key="6">
    <source>
        <dbReference type="Pfam" id="PF04127"/>
    </source>
</evidence>
<comment type="catalytic activity">
    <reaction evidence="3 4">
        <text>N-[(R)-4-phosphopantothenoyl]-L-cysteine + H(+) = (R)-4'-phosphopantetheine + CO2</text>
        <dbReference type="Rhea" id="RHEA:16793"/>
        <dbReference type="ChEBI" id="CHEBI:15378"/>
        <dbReference type="ChEBI" id="CHEBI:16526"/>
        <dbReference type="ChEBI" id="CHEBI:59458"/>
        <dbReference type="ChEBI" id="CHEBI:61723"/>
        <dbReference type="EC" id="4.1.1.36"/>
    </reaction>
</comment>
<evidence type="ECO:0000259" key="5">
    <source>
        <dbReference type="Pfam" id="PF02441"/>
    </source>
</evidence>